<dbReference type="Proteomes" id="UP000006242">
    <property type="component" value="Unassembled WGS sequence"/>
</dbReference>
<reference evidence="3 4" key="2">
    <citation type="journal article" date="2013" name="PLoS ONE">
        <title>INDIGO - INtegrated Data Warehouse of MIcrobial GenOmes with Examples from the Red Sea Extremophiles.</title>
        <authorList>
            <person name="Alam I."/>
            <person name="Antunes A."/>
            <person name="Kamau A.A."/>
            <person name="Ba Alawi W."/>
            <person name="Kalkatawi M."/>
            <person name="Stingl U."/>
            <person name="Bajic V.B."/>
        </authorList>
    </citation>
    <scope>NUCLEOTIDE SEQUENCE [LARGE SCALE GENOMIC DNA]</scope>
    <source>
        <strain evidence="3 4">E1L3A</strain>
    </source>
</reference>
<feature type="compositionally biased region" description="Basic and acidic residues" evidence="1">
    <location>
        <begin position="92"/>
        <end position="112"/>
    </location>
</feature>
<gene>
    <name evidence="3" type="ORF">SSPSH_000992</name>
</gene>
<evidence type="ECO:0008006" key="5">
    <source>
        <dbReference type="Google" id="ProtNLM"/>
    </source>
</evidence>
<accession>U2ENY1</accession>
<evidence type="ECO:0000313" key="3">
    <source>
        <dbReference type="EMBL" id="ERJ19827.1"/>
    </source>
</evidence>
<protein>
    <recommendedName>
        <fullName evidence="5">Secreted protein</fullName>
    </recommendedName>
</protein>
<feature type="chain" id="PRO_5004625955" description="Secreted protein" evidence="2">
    <location>
        <begin position="30"/>
        <end position="155"/>
    </location>
</feature>
<feature type="compositionally biased region" description="Polar residues" evidence="1">
    <location>
        <begin position="128"/>
        <end position="137"/>
    </location>
</feature>
<organism evidence="3 4">
    <name type="scientific">Salinisphaera shabanensis E1L3A</name>
    <dbReference type="NCBI Taxonomy" id="1033802"/>
    <lineage>
        <taxon>Bacteria</taxon>
        <taxon>Pseudomonadati</taxon>
        <taxon>Pseudomonadota</taxon>
        <taxon>Gammaproteobacteria</taxon>
        <taxon>Salinisphaerales</taxon>
        <taxon>Salinisphaeraceae</taxon>
        <taxon>Salinisphaera</taxon>
    </lineage>
</organism>
<comment type="caution">
    <text evidence="3">The sequence shown here is derived from an EMBL/GenBank/DDBJ whole genome shotgun (WGS) entry which is preliminary data.</text>
</comment>
<dbReference type="AlphaFoldDB" id="U2ENY1"/>
<sequence length="155" mass="16461">MYYPKKTQAIISSFCLGAIALGGATIASAQVGSLDRYHNHGALNNADVQFVATENSVRRIQSPESWRTSTGKATASRLGGNINGPSTPGETEGVRGGEDYDVAPDRPEKRTSSADQSELDESRGDPGTKSNQGTSESVQDHSDPRSHIHAGPHNR</sequence>
<feature type="region of interest" description="Disordered" evidence="1">
    <location>
        <begin position="56"/>
        <end position="155"/>
    </location>
</feature>
<keyword evidence="4" id="KW-1185">Reference proteome</keyword>
<evidence type="ECO:0000256" key="1">
    <source>
        <dbReference type="SAM" id="MobiDB-lite"/>
    </source>
</evidence>
<reference evidence="3 4" key="1">
    <citation type="journal article" date="2011" name="J. Bacteriol.">
        <title>Genome sequence of Salinisphaera shabanensis, a gammaproteobacterium from the harsh, variable environment of the brine-seawater interface of the Shaban Deep in the Red Sea.</title>
        <authorList>
            <person name="Antunes A."/>
            <person name="Alam I."/>
            <person name="Bajic V.B."/>
            <person name="Stingl U."/>
        </authorList>
    </citation>
    <scope>NUCLEOTIDE SEQUENCE [LARGE SCALE GENOMIC DNA]</scope>
    <source>
        <strain evidence="3 4">E1L3A</strain>
    </source>
</reference>
<dbReference type="EMBL" id="AFNV02000006">
    <property type="protein sequence ID" value="ERJ19827.1"/>
    <property type="molecule type" value="Genomic_DNA"/>
</dbReference>
<name>U2ENY1_9GAMM</name>
<evidence type="ECO:0000256" key="2">
    <source>
        <dbReference type="SAM" id="SignalP"/>
    </source>
</evidence>
<evidence type="ECO:0000313" key="4">
    <source>
        <dbReference type="Proteomes" id="UP000006242"/>
    </source>
</evidence>
<feature type="signal peptide" evidence="2">
    <location>
        <begin position="1"/>
        <end position="29"/>
    </location>
</feature>
<proteinExistence type="predicted"/>
<keyword evidence="2" id="KW-0732">Signal</keyword>
<feature type="compositionally biased region" description="Polar residues" evidence="1">
    <location>
        <begin position="56"/>
        <end position="73"/>
    </location>
</feature>